<dbReference type="GO" id="GO:0016740">
    <property type="term" value="F:transferase activity"/>
    <property type="evidence" value="ECO:0007669"/>
    <property type="project" value="UniProtKB-KW"/>
</dbReference>
<dbReference type="OrthoDB" id="1334872at2"/>
<keyword evidence="3" id="KW-1185">Reference proteome</keyword>
<gene>
    <name evidence="2" type="ORF">SAMN05443549_103170</name>
</gene>
<proteinExistence type="predicted"/>
<reference evidence="3" key="1">
    <citation type="submission" date="2016-11" db="EMBL/GenBank/DDBJ databases">
        <authorList>
            <person name="Varghese N."/>
            <person name="Submissions S."/>
        </authorList>
    </citation>
    <scope>NUCLEOTIDE SEQUENCE [LARGE SCALE GENOMIC DNA]</scope>
    <source>
        <strain evidence="3">DSM 19978</strain>
    </source>
</reference>
<sequence>MSTKLAIAIPTYNRAEMLEYNLLQIIDELIQYHIPVYISDDSTNDETEKVFDRLKDKHKLFHYKKNEISLGHDLNCLHTISLPIENYVWYMGDSMIIKKGAIQKILSIMDGGDYDFICCNAEGRDLDINNMVFSNGVELMEMLCWHLTMTGATVYNKSKIFDIANFEVSKFKNFPQIAIIFEQFAANESRLFWTNEKLIYSNSQKNSYWESKVFEVFIDDYRSFLYNLSEVYTMGAKNGALLQHSLKTGIFSCRSFVLYRIGGFYNYEIFKKYKDDFKNFTRTNSLFLLILSFVWIKPLSKFNFFLRRINLNFRN</sequence>
<dbReference type="RefSeq" id="WP_073369818.1">
    <property type="nucleotide sequence ID" value="NZ_FQWB01000003.1"/>
</dbReference>
<protein>
    <submittedName>
        <fullName evidence="2">Glycosyltransferase involved in cell wall bisynthesis</fullName>
    </submittedName>
</protein>
<dbReference type="STRING" id="468056.SAMN05443549_103170"/>
<dbReference type="CDD" id="cd00761">
    <property type="entry name" value="Glyco_tranf_GTA_type"/>
    <property type="match status" value="1"/>
</dbReference>
<organism evidence="2 3">
    <name type="scientific">Flavobacterium fluvii</name>
    <dbReference type="NCBI Taxonomy" id="468056"/>
    <lineage>
        <taxon>Bacteria</taxon>
        <taxon>Pseudomonadati</taxon>
        <taxon>Bacteroidota</taxon>
        <taxon>Flavobacteriia</taxon>
        <taxon>Flavobacteriales</taxon>
        <taxon>Flavobacteriaceae</taxon>
        <taxon>Flavobacterium</taxon>
    </lineage>
</organism>
<evidence type="ECO:0000259" key="1">
    <source>
        <dbReference type="Pfam" id="PF00535"/>
    </source>
</evidence>
<dbReference type="Pfam" id="PF00535">
    <property type="entry name" value="Glycos_transf_2"/>
    <property type="match status" value="1"/>
</dbReference>
<keyword evidence="2" id="KW-0808">Transferase</keyword>
<dbReference type="InterPro" id="IPR001173">
    <property type="entry name" value="Glyco_trans_2-like"/>
</dbReference>
<dbReference type="SUPFAM" id="SSF53448">
    <property type="entry name" value="Nucleotide-diphospho-sugar transferases"/>
    <property type="match status" value="1"/>
</dbReference>
<accession>A0A1M5IP95</accession>
<feature type="domain" description="Glycosyltransferase 2-like" evidence="1">
    <location>
        <begin position="7"/>
        <end position="135"/>
    </location>
</feature>
<dbReference type="Gene3D" id="3.90.550.10">
    <property type="entry name" value="Spore Coat Polysaccharide Biosynthesis Protein SpsA, Chain A"/>
    <property type="match status" value="1"/>
</dbReference>
<evidence type="ECO:0000313" key="2">
    <source>
        <dbReference type="EMBL" id="SHG29770.1"/>
    </source>
</evidence>
<name>A0A1M5IP95_9FLAO</name>
<dbReference type="Proteomes" id="UP000184516">
    <property type="component" value="Unassembled WGS sequence"/>
</dbReference>
<dbReference type="InterPro" id="IPR029044">
    <property type="entry name" value="Nucleotide-diphossugar_trans"/>
</dbReference>
<dbReference type="AlphaFoldDB" id="A0A1M5IP95"/>
<evidence type="ECO:0000313" key="3">
    <source>
        <dbReference type="Proteomes" id="UP000184516"/>
    </source>
</evidence>
<dbReference type="EMBL" id="FQWB01000003">
    <property type="protein sequence ID" value="SHG29770.1"/>
    <property type="molecule type" value="Genomic_DNA"/>
</dbReference>